<dbReference type="Proteomes" id="UP000001068">
    <property type="component" value="Chromosome"/>
</dbReference>
<gene>
    <name evidence="1" type="ordered locus">Desmu_0955</name>
</gene>
<dbReference type="OrthoDB" id="85890at2157"/>
<reference evidence="1 2" key="2">
    <citation type="journal article" date="2011" name="Stand. Genomic Sci.">
        <title>Complete genome sequence of Desulfurococcus mucosus type strain (O7/1).</title>
        <authorList>
            <person name="Wirth R."/>
            <person name="Chertkov O."/>
            <person name="Held B."/>
            <person name="Lapidus A."/>
            <person name="Nolan M."/>
            <person name="Lucas S."/>
            <person name="Hammon N."/>
            <person name="Deshpande S."/>
            <person name="Cheng J.F."/>
            <person name="Tapia R."/>
            <person name="Han C."/>
            <person name="Goodwin L."/>
            <person name="Pitluck S."/>
            <person name="Liolios K."/>
            <person name="Ioanna P."/>
            <person name="Ivanova N."/>
            <person name="Mavromatis K."/>
            <person name="Mikhailova N."/>
            <person name="Pati A."/>
            <person name="Chen A."/>
            <person name="Palaniappan K."/>
            <person name="Land M."/>
            <person name="Hauser L."/>
            <person name="Chang Y.J."/>
            <person name="Jeffries C.D."/>
            <person name="Bilek Y."/>
            <person name="Hader T."/>
            <person name="Rohde M."/>
            <person name="Spring S."/>
            <person name="Sikorski J."/>
            <person name="Goker M."/>
            <person name="Woyke T."/>
            <person name="Bristow J."/>
            <person name="Eisen J.A."/>
            <person name="Markowitz V."/>
            <person name="Hugenholtz P."/>
            <person name="Kyrpides N.C."/>
            <person name="Klenk H.P."/>
        </authorList>
    </citation>
    <scope>NUCLEOTIDE SEQUENCE [LARGE SCALE GENOMIC DNA]</scope>
    <source>
        <strain evidence="2">ATCC 35584 / DSM 2162 / JCM 9187 / O7/1</strain>
    </source>
</reference>
<dbReference type="GO" id="GO:0046917">
    <property type="term" value="F:triphosphoribosyl-dephospho-CoA synthase activity"/>
    <property type="evidence" value="ECO:0007669"/>
    <property type="project" value="InterPro"/>
</dbReference>
<accession>E8R9T2</accession>
<dbReference type="GO" id="GO:0005524">
    <property type="term" value="F:ATP binding"/>
    <property type="evidence" value="ECO:0007669"/>
    <property type="project" value="InterPro"/>
</dbReference>
<dbReference type="AlphaFoldDB" id="E8R9T2"/>
<evidence type="ECO:0000313" key="1">
    <source>
        <dbReference type="EMBL" id="ADV65258.1"/>
    </source>
</evidence>
<dbReference type="EMBL" id="CP002363">
    <property type="protein sequence ID" value="ADV65258.1"/>
    <property type="molecule type" value="Genomic_DNA"/>
</dbReference>
<dbReference type="Gene3D" id="1.10.4200.10">
    <property type="entry name" value="Triphosphoribosyl-dephospho-CoA protein"/>
    <property type="match status" value="1"/>
</dbReference>
<protein>
    <submittedName>
        <fullName evidence="1">Triphosphoribosyl-dephospho-CoA protein</fullName>
    </submittedName>
</protein>
<dbReference type="RefSeq" id="WP_013562480.1">
    <property type="nucleotide sequence ID" value="NC_014961.1"/>
</dbReference>
<dbReference type="PANTHER" id="PTHR42280">
    <property type="entry name" value="CITG FAMILY PROTEIN"/>
    <property type="match status" value="1"/>
</dbReference>
<dbReference type="STRING" id="765177.Desmu_0955"/>
<name>E8R9T2_DESM0</name>
<keyword evidence="2" id="KW-1185">Reference proteome</keyword>
<dbReference type="eggNOG" id="arCOG04238">
    <property type="taxonomic scope" value="Archaea"/>
</dbReference>
<dbReference type="PANTHER" id="PTHR42280:SF1">
    <property type="entry name" value="CITG FAMILY PROTEIN"/>
    <property type="match status" value="1"/>
</dbReference>
<dbReference type="Pfam" id="PF01874">
    <property type="entry name" value="CitG"/>
    <property type="match status" value="1"/>
</dbReference>
<reference evidence="2" key="1">
    <citation type="submission" date="2010-11" db="EMBL/GenBank/DDBJ databases">
        <title>The complete genome of Desulfurococcus mucosus DSM 2162.</title>
        <authorList>
            <consortium name="US DOE Joint Genome Institute (JGI-PGF)"/>
            <person name="Lucas S."/>
            <person name="Copeland A."/>
            <person name="Lapidus A."/>
            <person name="Bruce D."/>
            <person name="Goodwin L."/>
            <person name="Pitluck S."/>
            <person name="Kyrpides N."/>
            <person name="Mavromatis K."/>
            <person name="Pagani I."/>
            <person name="Ivanova N."/>
            <person name="Ovchinnikova G."/>
            <person name="Chertkov O."/>
            <person name="Held B."/>
            <person name="Brettin T."/>
            <person name="Detter J.C."/>
            <person name="Tapia R."/>
            <person name="Han C."/>
            <person name="Land M."/>
            <person name="Hauser L."/>
            <person name="Markowitz V."/>
            <person name="Cheng J.-F."/>
            <person name="Hugenholtz P."/>
            <person name="Woyke T."/>
            <person name="Wu D."/>
            <person name="Wirth R."/>
            <person name="Bilek Y."/>
            <person name="Hader T."/>
            <person name="Klenk H.-P."/>
            <person name="Eisen J.A."/>
        </authorList>
    </citation>
    <scope>NUCLEOTIDE SEQUENCE [LARGE SCALE GENOMIC DNA]</scope>
    <source>
        <strain evidence="2">ATCC 35584 / DSM 2162 / JCM 9187 / O7/1</strain>
    </source>
</reference>
<dbReference type="HOGENOM" id="CLU_063627_0_0_2"/>
<proteinExistence type="predicted"/>
<dbReference type="KEGG" id="dmu:Desmu_0955"/>
<dbReference type="InterPro" id="IPR002736">
    <property type="entry name" value="CitG"/>
</dbReference>
<sequence length="314" mass="35010" precursor="true">MNIDVFPSVFSLSLILEASAWPKPGNVHRLRERRDLRYEAFLATGVLAYRYFKKGVLRGVRGWRRIIIGDLIYMTVSKAIDDIPSTNTCLGSSTLLMPLSVGTGRCIAKEDLGLNCITGEASRLLRETSVEDAVYYYRAVRKASPSYLKPSDNTGSHVNIWDPDYAEKLAARGIRLIDVLEYSSRIDIVADEVVNGYKRSLALEGFLRKRVSSHGEWNRGVVEAYLHLLAEAMDTVVVLKHGVEVAEYVRRRATEILPEVLAAGSGDWVKPVMRLDDEFYEHGINPGAIADVTAAGIALFLLRNTIDGKRLLEP</sequence>
<dbReference type="GeneID" id="10153655"/>
<evidence type="ECO:0000313" key="2">
    <source>
        <dbReference type="Proteomes" id="UP000001068"/>
    </source>
</evidence>
<organism evidence="1 2">
    <name type="scientific">Desulfurococcus mucosus (strain ATCC 35584 / DSM 2162 / JCM 9187 / O7/1)</name>
    <dbReference type="NCBI Taxonomy" id="765177"/>
    <lineage>
        <taxon>Archaea</taxon>
        <taxon>Thermoproteota</taxon>
        <taxon>Thermoprotei</taxon>
        <taxon>Desulfurococcales</taxon>
        <taxon>Desulfurococcaceae</taxon>
        <taxon>Desulfurococcus</taxon>
    </lineage>
</organism>